<evidence type="ECO:0000313" key="10">
    <source>
        <dbReference type="EMBL" id="AET64259.1"/>
    </source>
</evidence>
<dbReference type="FunFam" id="1.20.1510.10:FF:000006">
    <property type="entry name" value="Divalent cation efflux transporter"/>
    <property type="match status" value="1"/>
</dbReference>
<feature type="transmembrane region" description="Helical" evidence="7">
    <location>
        <begin position="26"/>
        <end position="47"/>
    </location>
</feature>
<protein>
    <submittedName>
        <fullName evidence="10">Cation diffusion facilitator family transporter</fullName>
    </submittedName>
</protein>
<dbReference type="PANTHER" id="PTHR43840:SF15">
    <property type="entry name" value="MITOCHONDRIAL METAL TRANSPORTER 1-RELATED"/>
    <property type="match status" value="1"/>
</dbReference>
<keyword evidence="5 7" id="KW-1133">Transmembrane helix</keyword>
<feature type="domain" description="Cation efflux protein cytoplasmic" evidence="9">
    <location>
        <begin position="227"/>
        <end position="304"/>
    </location>
</feature>
<dbReference type="GO" id="GO:0016020">
    <property type="term" value="C:membrane"/>
    <property type="evidence" value="ECO:0007669"/>
    <property type="project" value="UniProtKB-SubCell"/>
</dbReference>
<comment type="subcellular location">
    <subcellularLocation>
        <location evidence="1">Membrane</location>
        <topology evidence="1">Multi-pass membrane protein</topology>
    </subcellularLocation>
</comment>
<evidence type="ECO:0000256" key="7">
    <source>
        <dbReference type="SAM" id="Phobius"/>
    </source>
</evidence>
<gene>
    <name evidence="10" type="ordered locus">Mhar_0888</name>
</gene>
<dbReference type="STRING" id="1110509.Mhar_0888"/>
<dbReference type="SUPFAM" id="SSF161111">
    <property type="entry name" value="Cation efflux protein transmembrane domain-like"/>
    <property type="match status" value="1"/>
</dbReference>
<evidence type="ECO:0000256" key="5">
    <source>
        <dbReference type="ARBA" id="ARBA00022989"/>
    </source>
</evidence>
<dbReference type="InterPro" id="IPR050291">
    <property type="entry name" value="CDF_Transporter"/>
</dbReference>
<feature type="domain" description="Cation efflux protein transmembrane" evidence="8">
    <location>
        <begin position="28"/>
        <end position="222"/>
    </location>
</feature>
<dbReference type="InterPro" id="IPR036837">
    <property type="entry name" value="Cation_efflux_CTD_sf"/>
</dbReference>
<keyword evidence="11" id="KW-1185">Reference proteome</keyword>
<dbReference type="PANTHER" id="PTHR43840">
    <property type="entry name" value="MITOCHONDRIAL METAL TRANSPORTER 1-RELATED"/>
    <property type="match status" value="1"/>
</dbReference>
<accession>G7WLF6</accession>
<organism evidence="10 11">
    <name type="scientific">Methanothrix harundinacea (strain 6Ac)</name>
    <name type="common">Methanosaeta harundinacea</name>
    <dbReference type="NCBI Taxonomy" id="1110509"/>
    <lineage>
        <taxon>Archaea</taxon>
        <taxon>Methanobacteriati</taxon>
        <taxon>Methanobacteriota</taxon>
        <taxon>Stenosarchaea group</taxon>
        <taxon>Methanomicrobia</taxon>
        <taxon>Methanotrichales</taxon>
        <taxon>Methanotrichaceae</taxon>
        <taxon>Methanothrix</taxon>
    </lineage>
</organism>
<proteinExistence type="inferred from homology"/>
<feature type="transmembrane region" description="Helical" evidence="7">
    <location>
        <begin position="94"/>
        <end position="116"/>
    </location>
</feature>
<evidence type="ECO:0000259" key="8">
    <source>
        <dbReference type="Pfam" id="PF01545"/>
    </source>
</evidence>
<evidence type="ECO:0000256" key="3">
    <source>
        <dbReference type="ARBA" id="ARBA00022448"/>
    </source>
</evidence>
<evidence type="ECO:0000256" key="1">
    <source>
        <dbReference type="ARBA" id="ARBA00004141"/>
    </source>
</evidence>
<keyword evidence="6 7" id="KW-0472">Membrane</keyword>
<dbReference type="GO" id="GO:0008324">
    <property type="term" value="F:monoatomic cation transmembrane transporter activity"/>
    <property type="evidence" value="ECO:0007669"/>
    <property type="project" value="InterPro"/>
</dbReference>
<dbReference type="InterPro" id="IPR058533">
    <property type="entry name" value="Cation_efflux_TM"/>
</dbReference>
<dbReference type="AlphaFoldDB" id="G7WLF6"/>
<dbReference type="InterPro" id="IPR027469">
    <property type="entry name" value="Cation_efflux_TMD_sf"/>
</dbReference>
<dbReference type="OrthoDB" id="8907at2157"/>
<evidence type="ECO:0000256" key="4">
    <source>
        <dbReference type="ARBA" id="ARBA00022692"/>
    </source>
</evidence>
<evidence type="ECO:0000256" key="2">
    <source>
        <dbReference type="ARBA" id="ARBA00008114"/>
    </source>
</evidence>
<dbReference type="EMBL" id="CP003117">
    <property type="protein sequence ID" value="AET64259.1"/>
    <property type="molecule type" value="Genomic_DNA"/>
</dbReference>
<dbReference type="Gene3D" id="3.30.70.1350">
    <property type="entry name" value="Cation efflux protein, cytoplasmic domain"/>
    <property type="match status" value="1"/>
</dbReference>
<dbReference type="KEGG" id="mhi:Mhar_0888"/>
<dbReference type="InterPro" id="IPR027470">
    <property type="entry name" value="Cation_efflux_CTD"/>
</dbReference>
<dbReference type="Pfam" id="PF01545">
    <property type="entry name" value="Cation_efflux"/>
    <property type="match status" value="1"/>
</dbReference>
<name>G7WLF6_METH6</name>
<dbReference type="HOGENOM" id="CLU_013430_3_3_2"/>
<evidence type="ECO:0000259" key="9">
    <source>
        <dbReference type="Pfam" id="PF16916"/>
    </source>
</evidence>
<keyword evidence="4 7" id="KW-0812">Transmembrane</keyword>
<dbReference type="Gene3D" id="1.20.1510.10">
    <property type="entry name" value="Cation efflux protein transmembrane domain"/>
    <property type="match status" value="1"/>
</dbReference>
<dbReference type="Proteomes" id="UP000005877">
    <property type="component" value="Chromosome"/>
</dbReference>
<dbReference type="SUPFAM" id="SSF160240">
    <property type="entry name" value="Cation efflux protein cytoplasmic domain-like"/>
    <property type="match status" value="1"/>
</dbReference>
<sequence>MAETAARSSNNLESENRRHASTVRRLTLIGVVINLALTFMEFVAGIVGNSQAVVADAVHSLSDTVTGVAVLVGVRFWSRPPDECHPHGHRRIEFLVTIFIGLILAAVALGIGYNALATLHDPQRKPPGAVAFFAAVVMIFTKEFLYQWTISVGKEIRSPALIASAWHHRSDALSSIPAAAAVAGAAIVPGLSFLDHLGAIVISAFILQVAWKIIRPSLEQLVDLGAPEEIRRGIEQLASATPGVEEVHAIRTRHIGSGIEVDLHVLVDPRLTVEEGHEISEEVKRRLIEYVSDVVDVVVHLEPYGDEKEGRGRV</sequence>
<dbReference type="Pfam" id="PF16916">
    <property type="entry name" value="ZT_dimer"/>
    <property type="match status" value="1"/>
</dbReference>
<evidence type="ECO:0000313" key="11">
    <source>
        <dbReference type="Proteomes" id="UP000005877"/>
    </source>
</evidence>
<evidence type="ECO:0000256" key="6">
    <source>
        <dbReference type="ARBA" id="ARBA00023136"/>
    </source>
</evidence>
<dbReference type="PATRIC" id="fig|1110509.7.peg.990"/>
<dbReference type="NCBIfam" id="TIGR01297">
    <property type="entry name" value="CDF"/>
    <property type="match status" value="1"/>
</dbReference>
<keyword evidence="3" id="KW-0813">Transport</keyword>
<reference evidence="10 11" key="1">
    <citation type="journal article" date="2012" name="PLoS ONE">
        <title>The genome characteristics and predicted function of methyl-group oxidation pathway in the obligate aceticlastic methanogens, Methanosaeta spp.</title>
        <authorList>
            <person name="Zhu J."/>
            <person name="Zheng H."/>
            <person name="Ai G."/>
            <person name="Zhang G."/>
            <person name="Liu D."/>
            <person name="Liu X."/>
            <person name="Dong X."/>
        </authorList>
    </citation>
    <scope>NUCLEOTIDE SEQUENCE [LARGE SCALE GENOMIC DNA]</scope>
    <source>
        <strain evidence="10 11">6Ac</strain>
    </source>
</reference>
<comment type="similarity">
    <text evidence="2">Belongs to the cation diffusion facilitator (CDF) transporter (TC 2.A.4) family.</text>
</comment>
<dbReference type="InterPro" id="IPR002524">
    <property type="entry name" value="Cation_efflux"/>
</dbReference>
<feature type="transmembrane region" description="Helical" evidence="7">
    <location>
        <begin position="128"/>
        <end position="151"/>
    </location>
</feature>